<feature type="domain" description="RagB/SusD" evidence="6">
    <location>
        <begin position="322"/>
        <end position="414"/>
    </location>
</feature>
<dbReference type="RefSeq" id="WP_277898119.1">
    <property type="nucleotide sequence ID" value="NZ_JAPMUA010000001.1"/>
</dbReference>
<evidence type="ECO:0000313" key="8">
    <source>
        <dbReference type="EMBL" id="MDG3584346.1"/>
    </source>
</evidence>
<accession>A0ABT6FMN0</accession>
<gene>
    <name evidence="8" type="ORF">OSR52_00600</name>
</gene>
<keyword evidence="3" id="KW-0732">Signal</keyword>
<feature type="domain" description="SusD-like N-terminal" evidence="7">
    <location>
        <begin position="25"/>
        <end position="231"/>
    </location>
</feature>
<comment type="similarity">
    <text evidence="2">Belongs to the SusD family.</text>
</comment>
<reference evidence="8" key="1">
    <citation type="submission" date="2022-11" db="EMBL/GenBank/DDBJ databases">
        <title>High-quality draft genome sequence of Galbibacter sp. strain CMA-7.</title>
        <authorList>
            <person name="Wei L."/>
            <person name="Dong C."/>
            <person name="Shao Z."/>
        </authorList>
    </citation>
    <scope>NUCLEOTIDE SEQUENCE</scope>
    <source>
        <strain evidence="8">CMA-7</strain>
    </source>
</reference>
<keyword evidence="4" id="KW-0472">Membrane</keyword>
<keyword evidence="5" id="KW-0998">Cell outer membrane</keyword>
<dbReference type="InterPro" id="IPR033985">
    <property type="entry name" value="SusD-like_N"/>
</dbReference>
<protein>
    <submittedName>
        <fullName evidence="8">RagB/SusD family nutrient uptake outer membrane protein</fullName>
    </submittedName>
</protein>
<dbReference type="InterPro" id="IPR011990">
    <property type="entry name" value="TPR-like_helical_dom_sf"/>
</dbReference>
<evidence type="ECO:0000256" key="5">
    <source>
        <dbReference type="ARBA" id="ARBA00023237"/>
    </source>
</evidence>
<evidence type="ECO:0000313" key="9">
    <source>
        <dbReference type="Proteomes" id="UP001153642"/>
    </source>
</evidence>
<keyword evidence="9" id="KW-1185">Reference proteome</keyword>
<organism evidence="8 9">
    <name type="scientific">Galbibacter pacificus</name>
    <dbReference type="NCBI Taxonomy" id="2996052"/>
    <lineage>
        <taxon>Bacteria</taxon>
        <taxon>Pseudomonadati</taxon>
        <taxon>Bacteroidota</taxon>
        <taxon>Flavobacteriia</taxon>
        <taxon>Flavobacteriales</taxon>
        <taxon>Flavobacteriaceae</taxon>
        <taxon>Galbibacter</taxon>
    </lineage>
</organism>
<proteinExistence type="inferred from homology"/>
<evidence type="ECO:0000256" key="2">
    <source>
        <dbReference type="ARBA" id="ARBA00006275"/>
    </source>
</evidence>
<dbReference type="Pfam" id="PF07980">
    <property type="entry name" value="SusD_RagB"/>
    <property type="match status" value="1"/>
</dbReference>
<dbReference type="EMBL" id="JAPMUA010000001">
    <property type="protein sequence ID" value="MDG3584346.1"/>
    <property type="molecule type" value="Genomic_DNA"/>
</dbReference>
<dbReference type="Pfam" id="PF14322">
    <property type="entry name" value="SusD-like_3"/>
    <property type="match status" value="1"/>
</dbReference>
<dbReference type="Gene3D" id="1.25.40.390">
    <property type="match status" value="1"/>
</dbReference>
<comment type="caution">
    <text evidence="8">The sequence shown here is derived from an EMBL/GenBank/DDBJ whole genome shotgun (WGS) entry which is preliminary data.</text>
</comment>
<name>A0ABT6FMN0_9FLAO</name>
<dbReference type="PROSITE" id="PS51257">
    <property type="entry name" value="PROKAR_LIPOPROTEIN"/>
    <property type="match status" value="1"/>
</dbReference>
<dbReference type="CDD" id="cd08977">
    <property type="entry name" value="SusD"/>
    <property type="match status" value="1"/>
</dbReference>
<dbReference type="Proteomes" id="UP001153642">
    <property type="component" value="Unassembled WGS sequence"/>
</dbReference>
<evidence type="ECO:0000256" key="3">
    <source>
        <dbReference type="ARBA" id="ARBA00022729"/>
    </source>
</evidence>
<evidence type="ECO:0000256" key="1">
    <source>
        <dbReference type="ARBA" id="ARBA00004442"/>
    </source>
</evidence>
<evidence type="ECO:0000259" key="7">
    <source>
        <dbReference type="Pfam" id="PF14322"/>
    </source>
</evidence>
<sequence>MKTTYINRIILSLLTVVLISCADNLNLEPEQSLTPDAATGSEKNIQNILTGAYDLAGQGELYGGQIYLASELLANDGEIFWGGTFSQPGEFNRKRITTTNSFVADLWIEGYETINQANIVLDNLNVVTEDSDKNRMEGEAKFIRGMMYFELVRFFAQPYETTQANNGLGVPIVLNSVTDASQIEFPSRSTISEVYSQAINDLTDAYNLLPESNEEFADKYTAEALLARIYLQQGNYPAARDAANDVIENSGHVITTTYEGAFNNEFNSTEDILAWQVTAQDGINDMNTYWSTREFGGRSLTADVSIELPYFDYFTVPDDRMDFFYEGNGTDVTTKWQAQFANVLFIRVAEMHLIRAESNFREGTGVGMSAEDEINAIRTRANADPIPGITLQDILDERKRELAFEGFAIHDIKRLHLNVGNLPYNDESLVLPIPQRDIDTNDNLEQNPGYN</sequence>
<evidence type="ECO:0000256" key="4">
    <source>
        <dbReference type="ARBA" id="ARBA00023136"/>
    </source>
</evidence>
<dbReference type="InterPro" id="IPR012944">
    <property type="entry name" value="SusD_RagB_dom"/>
</dbReference>
<evidence type="ECO:0000259" key="6">
    <source>
        <dbReference type="Pfam" id="PF07980"/>
    </source>
</evidence>
<dbReference type="SUPFAM" id="SSF48452">
    <property type="entry name" value="TPR-like"/>
    <property type="match status" value="1"/>
</dbReference>
<comment type="subcellular location">
    <subcellularLocation>
        <location evidence="1">Cell outer membrane</location>
    </subcellularLocation>
</comment>